<dbReference type="Proteomes" id="UP000509626">
    <property type="component" value="Chromosome"/>
</dbReference>
<gene>
    <name evidence="2" type="ORF">HUG12_18435</name>
</gene>
<dbReference type="RefSeq" id="WP_179270181.1">
    <property type="nucleotide sequence ID" value="NZ_CP058579.1"/>
</dbReference>
<dbReference type="GeneID" id="56039480"/>
<protein>
    <recommendedName>
        <fullName evidence="1">Halobacterial output domain-containing protein</fullName>
    </recommendedName>
</protein>
<dbReference type="AlphaFoldDB" id="A0A7D5QC89"/>
<reference evidence="2 3" key="1">
    <citation type="submission" date="2020-06" db="EMBL/GenBank/DDBJ databases">
        <title>NJ-3-1, isolated from saline soil.</title>
        <authorList>
            <person name="Cui H.L."/>
            <person name="Shi X."/>
        </authorList>
    </citation>
    <scope>NUCLEOTIDE SEQUENCE [LARGE SCALE GENOMIC DNA]</scope>
    <source>
        <strain evidence="2 3">NJ-3-1</strain>
    </source>
</reference>
<dbReference type="OrthoDB" id="199137at2157"/>
<evidence type="ECO:0000259" key="1">
    <source>
        <dbReference type="Pfam" id="PF18545"/>
    </source>
</evidence>
<evidence type="ECO:0000313" key="3">
    <source>
        <dbReference type="Proteomes" id="UP000509626"/>
    </source>
</evidence>
<name>A0A7D5QC89_9EURY</name>
<evidence type="ECO:0000313" key="2">
    <source>
        <dbReference type="EMBL" id="QLG63597.1"/>
    </source>
</evidence>
<dbReference type="InterPro" id="IPR040624">
    <property type="entry name" value="HalOD1"/>
</dbReference>
<organism evidence="2 3">
    <name type="scientific">Halorarum salinum</name>
    <dbReference type="NCBI Taxonomy" id="2743089"/>
    <lineage>
        <taxon>Archaea</taxon>
        <taxon>Methanobacteriati</taxon>
        <taxon>Methanobacteriota</taxon>
        <taxon>Stenosarchaea group</taxon>
        <taxon>Halobacteria</taxon>
        <taxon>Halobacteriales</taxon>
        <taxon>Haloferacaceae</taxon>
        <taxon>Halorarum</taxon>
    </lineage>
</organism>
<accession>A0A7D5QC89</accession>
<sequence>MRENAESDVVRRELERDGANPAVQVSEVIAELEGKEVDELEAIYDCIDHVLDRVFSDPPRPGADVEVAFSYEGYRVSVEQDGSATFVRNG</sequence>
<dbReference type="Pfam" id="PF18545">
    <property type="entry name" value="HalOD1"/>
    <property type="match status" value="1"/>
</dbReference>
<feature type="domain" description="Halobacterial output" evidence="1">
    <location>
        <begin position="19"/>
        <end position="85"/>
    </location>
</feature>
<proteinExistence type="predicted"/>
<dbReference type="KEGG" id="halu:HUG12_18435"/>
<dbReference type="EMBL" id="CP058579">
    <property type="protein sequence ID" value="QLG63597.1"/>
    <property type="molecule type" value="Genomic_DNA"/>
</dbReference>
<keyword evidence="3" id="KW-1185">Reference proteome</keyword>